<evidence type="ECO:0000256" key="4">
    <source>
        <dbReference type="ARBA" id="ARBA00014531"/>
    </source>
</evidence>
<evidence type="ECO:0000313" key="23">
    <source>
        <dbReference type="EMBL" id="AJW66441.1"/>
    </source>
</evidence>
<dbReference type="EMBL" id="KP699132">
    <property type="protein sequence ID" value="AJW66446.1"/>
    <property type="molecule type" value="Genomic_DNA"/>
</dbReference>
<evidence type="ECO:0000313" key="22">
    <source>
        <dbReference type="EMBL" id="AJW66436.1"/>
    </source>
</evidence>
<evidence type="ECO:0000256" key="18">
    <source>
        <dbReference type="RuleBase" id="RU361249"/>
    </source>
</evidence>
<dbReference type="EMBL" id="KP699131">
    <property type="protein sequence ID" value="AJW66441.1"/>
    <property type="molecule type" value="Genomic_DNA"/>
</dbReference>
<evidence type="ECO:0000313" key="26">
    <source>
        <dbReference type="Proteomes" id="UP000201739"/>
    </source>
</evidence>
<dbReference type="GO" id="GO:0046872">
    <property type="term" value="F:metal ion binding"/>
    <property type="evidence" value="ECO:0007669"/>
    <property type="project" value="UniProtKB-KW"/>
</dbReference>
<evidence type="ECO:0000256" key="8">
    <source>
        <dbReference type="ARBA" id="ARBA00022705"/>
    </source>
</evidence>
<dbReference type="GO" id="GO:0016888">
    <property type="term" value="F:DNA endonuclease activity, producing 5'-phosphomonoesters"/>
    <property type="evidence" value="ECO:0007669"/>
    <property type="project" value="InterPro"/>
</dbReference>
<comment type="cofactor">
    <cofactor evidence="18">
        <name>Mn(2+)</name>
        <dbReference type="ChEBI" id="CHEBI:29035"/>
    </cofactor>
</comment>
<keyword evidence="8" id="KW-0235">DNA replication</keyword>
<evidence type="ECO:0000313" key="25">
    <source>
        <dbReference type="EMBL" id="AJW66451.1"/>
    </source>
</evidence>
<dbReference type="InterPro" id="IPR049912">
    <property type="entry name" value="CRESS_DNA_REP"/>
</dbReference>
<keyword evidence="10 17" id="KW-0479">Metal-binding</keyword>
<evidence type="ECO:0000313" key="21">
    <source>
        <dbReference type="EMBL" id="AJW66431.1"/>
    </source>
</evidence>
<dbReference type="GeneID" id="24018713"/>
<evidence type="ECO:0000256" key="1">
    <source>
        <dbReference type="ARBA" id="ARBA00004147"/>
    </source>
</evidence>
<reference evidence="21" key="2">
    <citation type="submission" date="2015-01" db="EMBL/GenBank/DDBJ databases">
        <title>Identification and molecular characterization of a novel monopartite geminivirus associated with mulberry mosaic dwarf disease.</title>
        <authorList>
            <person name="Ma Y."/>
            <person name="Navarro B."/>
            <person name="Zhang Z."/>
            <person name="Zhou X."/>
            <person name="Di Serio F."/>
            <person name="Li S."/>
        </authorList>
    </citation>
    <scope>NUCLEOTIDE SEQUENCE</scope>
    <source>
        <strain evidence="21">AK1-4</strain>
        <strain evidence="22">AK2-14</strain>
        <strain evidence="25">AK2-18</strain>
        <strain evidence="23">AK2-38</strain>
        <strain evidence="24">AK3-54</strain>
    </source>
</reference>
<evidence type="ECO:0000256" key="15">
    <source>
        <dbReference type="ARBA" id="ARBA00023125"/>
    </source>
</evidence>
<evidence type="ECO:0000256" key="3">
    <source>
        <dbReference type="ARBA" id="ARBA00011488"/>
    </source>
</evidence>
<evidence type="ECO:0000256" key="14">
    <source>
        <dbReference type="ARBA" id="ARBA00023124"/>
    </source>
</evidence>
<evidence type="ECO:0000256" key="2">
    <source>
        <dbReference type="ARBA" id="ARBA00006240"/>
    </source>
</evidence>
<evidence type="ECO:0000256" key="16">
    <source>
        <dbReference type="PIRSR" id="PIRSR601191-1"/>
    </source>
</evidence>
<dbReference type="Gene3D" id="3.40.1310.20">
    <property type="match status" value="1"/>
</dbReference>
<comment type="subunit">
    <text evidence="3">Homooligomer. Rep binds to repeated DNA motifs (iterons). Forms the O-complex, which is a Rep-DNA complex involved in the initiation of RCR. Part of the C- and V-complexes which are RepA-Rep-DNA complexes involved in the c-sense and v-sense transcription.</text>
</comment>
<dbReference type="GO" id="GO:0042025">
    <property type="term" value="C:host cell nucleus"/>
    <property type="evidence" value="ECO:0007669"/>
    <property type="project" value="UniProtKB-SubCell"/>
</dbReference>
<dbReference type="Proteomes" id="UP000201739">
    <property type="component" value="Segment"/>
</dbReference>
<dbReference type="InterPro" id="IPR027417">
    <property type="entry name" value="P-loop_NTPase"/>
</dbReference>
<keyword evidence="7 18" id="KW-0548">Nucleotidyltransferase</keyword>
<feature type="domain" description="CRESS-DNA virus Rep endonuclease" evidence="19">
    <location>
        <begin position="8"/>
        <end position="116"/>
    </location>
</feature>
<name>A0A0D5BTT4_9GEMI</name>
<dbReference type="RefSeq" id="YP_009129321.1">
    <property type="nucleotide sequence ID" value="NC_026771.1"/>
</dbReference>
<dbReference type="Pfam" id="PF00799">
    <property type="entry name" value="Gemini_AL1"/>
    <property type="match status" value="1"/>
</dbReference>
<evidence type="ECO:0000256" key="6">
    <source>
        <dbReference type="ARBA" id="ARBA00022679"/>
    </source>
</evidence>
<keyword evidence="18" id="KW-0067">ATP-binding</keyword>
<dbReference type="GO" id="GO:0003677">
    <property type="term" value="F:DNA binding"/>
    <property type="evidence" value="ECO:0007669"/>
    <property type="project" value="UniProtKB-KW"/>
</dbReference>
<evidence type="ECO:0000256" key="5">
    <source>
        <dbReference type="ARBA" id="ARBA00022562"/>
    </source>
</evidence>
<evidence type="ECO:0000256" key="17">
    <source>
        <dbReference type="PIRSR" id="PIRSR601191-2"/>
    </source>
</evidence>
<dbReference type="InterPro" id="IPR001191">
    <property type="entry name" value="Gemini_AL1_REP"/>
</dbReference>
<dbReference type="SUPFAM" id="SSF52540">
    <property type="entry name" value="P-loop containing nucleoside triphosphate hydrolases"/>
    <property type="match status" value="1"/>
</dbReference>
<comment type="subcellular location">
    <subcellularLocation>
        <location evidence="1 18">Host nucleus</location>
    </subcellularLocation>
</comment>
<dbReference type="GO" id="GO:0006260">
    <property type="term" value="P:DNA replication"/>
    <property type="evidence" value="ECO:0007669"/>
    <property type="project" value="UniProtKB-KW"/>
</dbReference>
<keyword evidence="14 18" id="KW-0190">Covalent protein-DNA linkage</keyword>
<dbReference type="GO" id="GO:0005198">
    <property type="term" value="F:structural molecule activity"/>
    <property type="evidence" value="ECO:0007669"/>
    <property type="project" value="InterPro"/>
</dbReference>
<evidence type="ECO:0000256" key="10">
    <source>
        <dbReference type="ARBA" id="ARBA00022723"/>
    </source>
</evidence>
<feature type="binding site" evidence="17">
    <location>
        <position position="59"/>
    </location>
    <ligand>
        <name>a divalent metal cation</name>
        <dbReference type="ChEBI" id="CHEBI:60240"/>
    </ligand>
</feature>
<evidence type="ECO:0000313" key="20">
    <source>
        <dbReference type="EMBL" id="AJW66420.1"/>
    </source>
</evidence>
<dbReference type="GO" id="GO:0004386">
    <property type="term" value="F:helicase activity"/>
    <property type="evidence" value="ECO:0007669"/>
    <property type="project" value="UniProtKB-KW"/>
</dbReference>
<evidence type="ECO:0000256" key="11">
    <source>
        <dbReference type="ARBA" id="ARBA00022741"/>
    </source>
</evidence>
<evidence type="ECO:0000313" key="24">
    <source>
        <dbReference type="EMBL" id="AJW66446.1"/>
    </source>
</evidence>
<dbReference type="GO" id="GO:0005524">
    <property type="term" value="F:ATP binding"/>
    <property type="evidence" value="ECO:0007669"/>
    <property type="project" value="UniProtKB-KW"/>
</dbReference>
<dbReference type="EC" id="3.1.21.-" evidence="18"/>
<comment type="domain">
    <text evidence="18">There are 3 rolling circle replication (RCR) motifs. RCR-2 is probably involved in metal coordination. RCR-3 is required for phosphodiester bond cleavage for initiation of RCR.</text>
</comment>
<feature type="binding site" evidence="17">
    <location>
        <position position="49"/>
    </location>
    <ligand>
        <name>a divalent metal cation</name>
        <dbReference type="ChEBI" id="CHEBI:60240"/>
    </ligand>
</feature>
<dbReference type="EMBL" id="KP699129">
    <property type="protein sequence ID" value="AJW66431.1"/>
    <property type="molecule type" value="Genomic_DNA"/>
</dbReference>
<keyword evidence="9 18" id="KW-0540">Nuclease</keyword>
<dbReference type="PRINTS" id="PR00227">
    <property type="entry name" value="GEMCOATAL1"/>
</dbReference>
<keyword evidence="18" id="KW-0511">Multifunctional enzyme</keyword>
<sequence length="334" mass="38723">MASSSNFRLAAKNVFLTFPQCPESITWVMSHLLQILNSYTVKYACVAEEKHKDDNSHFHAIVQLDKKLETRNPNFFDLPQEHSSGTYHPNVQKCSSPAAVRKYIQKEGHFIEHGEFNTRGRSPVASAEKIFGEILTLATDEESFLALVRERRPQDYVLRWPSITGFARDHYRRRSIPYVPRWTDFPGLPEPIQQWAKDNILFEPESKPDRPISLYICGPTRSGKTQWARSLGRHNYFTGSLSFLDYDDFALYNVIDDIEYEKISTSWFKSLLGAQKDIILKGKYMKDFRISGGIPCIVLVNEDMDWVVRMASTLKPWFDDNVLVYYMSASDKFY</sequence>
<comment type="function">
    <text evidence="18">Essential for the replication of viral ssDNA. The closed circular ssDNA genome is first converted to a superhelical dsDNA. Rep binds a specific region at the genome origin of replication. It introduces an endonucleolytic nick within the conserved sequence 5'-TAATATTAC-3' in the intergenic region of the genome present in all geminiviruses, thereby initiating the rolling circle replication (RCR). Following cleavage, binds covalently to the 5'-phosphate of DNA as a tyrosyl ester. The cleavage gives rise to a free 3'-OH that serves as a primer for the cellular DNA polymerase. The polymerase synthesizes the (+) strand DNA by rolling circle mechanism. After one round of replication, a Rep-catalyzed nucleotidyl transfer reaction releases a circular single-stranded virus genome, thereby terminating the replication. Displays origin-specific DNA cleavage, nucleotidyl transferase, ATPase and helicase activities.</text>
</comment>
<dbReference type="KEGG" id="vg:24018713"/>
<dbReference type="PROSITE" id="PS52020">
    <property type="entry name" value="CRESS_DNA_REP"/>
    <property type="match status" value="1"/>
</dbReference>
<keyword evidence="12 18" id="KW-0255">Endonuclease</keyword>
<proteinExistence type="inferred from homology"/>
<feature type="binding site" evidence="17">
    <location>
        <position position="57"/>
    </location>
    <ligand>
        <name>a divalent metal cation</name>
        <dbReference type="ChEBI" id="CHEBI:60240"/>
    </ligand>
</feature>
<dbReference type="InterPro" id="IPR001301">
    <property type="entry name" value="Gemini_AL1_CLV"/>
</dbReference>
<protein>
    <recommendedName>
        <fullName evidence="4 18">Replication-associated protein</fullName>
        <shortName evidence="18">Rep</shortName>
        <ecNumber evidence="18">3.1.21.-</ecNumber>
    </recommendedName>
</protein>
<keyword evidence="6 18" id="KW-0808">Transferase</keyword>
<feature type="binding site" evidence="17">
    <location>
        <position position="107"/>
    </location>
    <ligand>
        <name>a divalent metal cation</name>
        <dbReference type="ChEBI" id="CHEBI:60240"/>
    </ligand>
</feature>
<dbReference type="EMBL" id="KP303687">
    <property type="protein sequence ID" value="AJW66420.1"/>
    <property type="molecule type" value="Genomic_DNA"/>
</dbReference>
<evidence type="ECO:0000256" key="13">
    <source>
        <dbReference type="ARBA" id="ARBA00022801"/>
    </source>
</evidence>
<evidence type="ECO:0000256" key="7">
    <source>
        <dbReference type="ARBA" id="ARBA00022695"/>
    </source>
</evidence>
<evidence type="ECO:0000259" key="19">
    <source>
        <dbReference type="PROSITE" id="PS52020"/>
    </source>
</evidence>
<reference evidence="20 26" key="1">
    <citation type="submission" date="2014-12" db="EMBL/GenBank/DDBJ databases">
        <title>Identification and molecular characterization of a novel geminivirus associated with mulberry mosaic dwarf disease.</title>
        <authorList>
            <person name="Ma Y."/>
            <person name="Navarro B."/>
            <person name="Zhang Z."/>
            <person name="Zhou X."/>
            <person name="Di Serio F."/>
            <person name="Li S."/>
        </authorList>
    </citation>
    <scope>NUCLEOTIDE SEQUENCE [LARGE SCALE GENOMIC DNA]</scope>
    <source>
        <strain evidence="20">AK1-8</strain>
    </source>
</reference>
<evidence type="ECO:0000256" key="12">
    <source>
        <dbReference type="ARBA" id="ARBA00022759"/>
    </source>
</evidence>
<comment type="similarity">
    <text evidence="2 18">Belongs to the geminiviridae Rep protein family.</text>
</comment>
<dbReference type="GO" id="GO:0016779">
    <property type="term" value="F:nucleotidyltransferase activity"/>
    <property type="evidence" value="ECO:0007669"/>
    <property type="project" value="UniProtKB-KW"/>
</dbReference>
<comment type="cofactor">
    <cofactor evidence="17">
        <name>Mg(2+)</name>
        <dbReference type="ChEBI" id="CHEBI:18420"/>
    </cofactor>
    <cofactor evidence="17">
        <name>Mn(2+)</name>
        <dbReference type="ChEBI" id="CHEBI:29035"/>
    </cofactor>
    <text evidence="17">Divalent metal cations, possibly Mg(2+) or Mn(2+).</text>
</comment>
<organism evidence="20 26">
    <name type="scientific">Mulberry mosaic dwarf associated virus</name>
    <dbReference type="NCBI Taxonomy" id="1631303"/>
    <lineage>
        <taxon>Viruses</taxon>
        <taxon>Monodnaviria</taxon>
        <taxon>Shotokuvirae</taxon>
        <taxon>Cressdnaviricota</taxon>
        <taxon>Repensiviricetes</taxon>
        <taxon>Geplafuvirales</taxon>
        <taxon>Geminiviridae</taxon>
    </lineage>
</organism>
<dbReference type="SUPFAM" id="SSF55464">
    <property type="entry name" value="Origin of replication-binding domain, RBD-like"/>
    <property type="match status" value="1"/>
</dbReference>
<dbReference type="PRINTS" id="PR00228">
    <property type="entry name" value="GEMCOATCLVL1"/>
</dbReference>
<keyword evidence="11 18" id="KW-0547">Nucleotide-binding</keyword>
<dbReference type="OrthoDB" id="9195at10239"/>
<keyword evidence="15 18" id="KW-0238">DNA-binding</keyword>
<keyword evidence="5 18" id="KW-1048">Host nucleus</keyword>
<keyword evidence="13 18" id="KW-0378">Hydrolase</keyword>
<accession>A0A0D5BTT4</accession>
<evidence type="ECO:0000256" key="9">
    <source>
        <dbReference type="ARBA" id="ARBA00022722"/>
    </source>
</evidence>
<keyword evidence="18" id="KW-0347">Helicase</keyword>
<dbReference type="EMBL" id="KP728254">
    <property type="protein sequence ID" value="AJW66451.1"/>
    <property type="molecule type" value="Genomic_DNA"/>
</dbReference>
<dbReference type="EMBL" id="KP699130">
    <property type="protein sequence ID" value="AJW66436.1"/>
    <property type="molecule type" value="Genomic_DNA"/>
</dbReference>
<dbReference type="Pfam" id="PF08283">
    <property type="entry name" value="Gemini_AL1_M"/>
    <property type="match status" value="1"/>
</dbReference>
<dbReference type="InterPro" id="IPR022692">
    <property type="entry name" value="Gemini_AL1_REP_central"/>
</dbReference>
<feature type="active site" description="For DNA cleavage activity" evidence="16">
    <location>
        <position position="103"/>
    </location>
</feature>